<protein>
    <submittedName>
        <fullName evidence="2">Uncharacterized protein</fullName>
    </submittedName>
</protein>
<proteinExistence type="predicted"/>
<sequence length="54" mass="6608">MEDIKWQRSKEQHRKALEVLEEAKKLNRPVIFLKRGQSLEQKPKRRNQPKKKVK</sequence>
<organism evidence="2 3">
    <name type="scientific">Riemerella anatipestifer</name>
    <name type="common">Moraxella anatipestifer</name>
    <dbReference type="NCBI Taxonomy" id="34085"/>
    <lineage>
        <taxon>Bacteria</taxon>
        <taxon>Pseudomonadati</taxon>
        <taxon>Bacteroidota</taxon>
        <taxon>Flavobacteriia</taxon>
        <taxon>Flavobacteriales</taxon>
        <taxon>Weeksellaceae</taxon>
        <taxon>Riemerella</taxon>
    </lineage>
</organism>
<dbReference type="AlphaFoldDB" id="A0AAP6LL07"/>
<gene>
    <name evidence="2" type="ORF">PG303_05970</name>
</gene>
<evidence type="ECO:0000313" key="3">
    <source>
        <dbReference type="Proteomes" id="UP001284033"/>
    </source>
</evidence>
<reference evidence="2" key="1">
    <citation type="submission" date="2023-01" db="EMBL/GenBank/DDBJ databases">
        <title>Genome-based studies on antimicrobial resistance profiles of Riemerella anatipestifer in China, 1994 to 2021.</title>
        <authorList>
            <person name="Yang Z."/>
            <person name="Zhu D."/>
        </authorList>
    </citation>
    <scope>NUCLEOTIDE SEQUENCE</scope>
    <source>
        <strain evidence="2">RCAD1218</strain>
    </source>
</reference>
<feature type="region of interest" description="Disordered" evidence="1">
    <location>
        <begin position="33"/>
        <end position="54"/>
    </location>
</feature>
<dbReference type="EMBL" id="JAQZHK010000004">
    <property type="protein sequence ID" value="MDY3512760.1"/>
    <property type="molecule type" value="Genomic_DNA"/>
</dbReference>
<comment type="caution">
    <text evidence="2">The sequence shown here is derived from an EMBL/GenBank/DDBJ whole genome shotgun (WGS) entry which is preliminary data.</text>
</comment>
<evidence type="ECO:0000313" key="2">
    <source>
        <dbReference type="EMBL" id="MDY3512760.1"/>
    </source>
</evidence>
<feature type="compositionally biased region" description="Basic residues" evidence="1">
    <location>
        <begin position="43"/>
        <end position="54"/>
    </location>
</feature>
<evidence type="ECO:0000256" key="1">
    <source>
        <dbReference type="SAM" id="MobiDB-lite"/>
    </source>
</evidence>
<dbReference type="Proteomes" id="UP001284033">
    <property type="component" value="Unassembled WGS sequence"/>
</dbReference>
<name>A0AAP6LL07_RIEAN</name>
<accession>A0AAP6LL07</accession>